<dbReference type="EMBL" id="MCGT01000017">
    <property type="protein sequence ID" value="ORX52836.1"/>
    <property type="molecule type" value="Genomic_DNA"/>
</dbReference>
<evidence type="ECO:0000313" key="4">
    <source>
        <dbReference type="EMBL" id="ORX52836.1"/>
    </source>
</evidence>
<dbReference type="AlphaFoldDB" id="A0A1X2GG35"/>
<evidence type="ECO:0000313" key="5">
    <source>
        <dbReference type="Proteomes" id="UP000242146"/>
    </source>
</evidence>
<keyword evidence="5" id="KW-1185">Reference proteome</keyword>
<evidence type="ECO:0000256" key="3">
    <source>
        <dbReference type="SAM" id="Phobius"/>
    </source>
</evidence>
<evidence type="ECO:0000256" key="2">
    <source>
        <dbReference type="SAM" id="MobiDB-lite"/>
    </source>
</evidence>
<feature type="coiled-coil region" evidence="1">
    <location>
        <begin position="183"/>
        <end position="280"/>
    </location>
</feature>
<keyword evidence="3" id="KW-0472">Membrane</keyword>
<accession>A0A1X2GG35</accession>
<organism evidence="4 5">
    <name type="scientific">Hesseltinella vesiculosa</name>
    <dbReference type="NCBI Taxonomy" id="101127"/>
    <lineage>
        <taxon>Eukaryota</taxon>
        <taxon>Fungi</taxon>
        <taxon>Fungi incertae sedis</taxon>
        <taxon>Mucoromycota</taxon>
        <taxon>Mucoromycotina</taxon>
        <taxon>Mucoromycetes</taxon>
        <taxon>Mucorales</taxon>
        <taxon>Cunninghamellaceae</taxon>
        <taxon>Hesseltinella</taxon>
    </lineage>
</organism>
<evidence type="ECO:0000256" key="1">
    <source>
        <dbReference type="SAM" id="Coils"/>
    </source>
</evidence>
<dbReference type="Proteomes" id="UP000242146">
    <property type="component" value="Unassembled WGS sequence"/>
</dbReference>
<protein>
    <submittedName>
        <fullName evidence="4">Uncharacterized protein</fullName>
    </submittedName>
</protein>
<comment type="caution">
    <text evidence="4">The sequence shown here is derived from an EMBL/GenBank/DDBJ whole genome shotgun (WGS) entry which is preliminary data.</text>
</comment>
<feature type="transmembrane region" description="Helical" evidence="3">
    <location>
        <begin position="350"/>
        <end position="367"/>
    </location>
</feature>
<keyword evidence="3" id="KW-0812">Transmembrane</keyword>
<reference evidence="4 5" key="1">
    <citation type="submission" date="2016-07" db="EMBL/GenBank/DDBJ databases">
        <title>Pervasive Adenine N6-methylation of Active Genes in Fungi.</title>
        <authorList>
            <consortium name="DOE Joint Genome Institute"/>
            <person name="Mondo S.J."/>
            <person name="Dannebaum R.O."/>
            <person name="Kuo R.C."/>
            <person name="Labutti K."/>
            <person name="Haridas S."/>
            <person name="Kuo A."/>
            <person name="Salamov A."/>
            <person name="Ahrendt S.R."/>
            <person name="Lipzen A."/>
            <person name="Sullivan W."/>
            <person name="Andreopoulos W.B."/>
            <person name="Clum A."/>
            <person name="Lindquist E."/>
            <person name="Daum C."/>
            <person name="Ramamoorthy G.K."/>
            <person name="Gryganskyi A."/>
            <person name="Culley D."/>
            <person name="Magnuson J.K."/>
            <person name="James T.Y."/>
            <person name="O'Malley M.A."/>
            <person name="Stajich J.E."/>
            <person name="Spatafora J.W."/>
            <person name="Visel A."/>
            <person name="Grigoriev I.V."/>
        </authorList>
    </citation>
    <scope>NUCLEOTIDE SEQUENCE [LARGE SCALE GENOMIC DNA]</scope>
    <source>
        <strain evidence="4 5">NRRL 3301</strain>
    </source>
</reference>
<keyword evidence="1" id="KW-0175">Coiled coil</keyword>
<name>A0A1X2GG35_9FUNG</name>
<proteinExistence type="predicted"/>
<feature type="compositionally biased region" description="Polar residues" evidence="2">
    <location>
        <begin position="118"/>
        <end position="136"/>
    </location>
</feature>
<gene>
    <name evidence="4" type="ORF">DM01DRAFT_1336615</name>
</gene>
<dbReference type="OrthoDB" id="10605547at2759"/>
<sequence>MLRFSTSTIPGFQDNIIDLQHTDDEKRLLEVLTEILANEPDVDRGTLSIKDWLCRIRQVADARIPLGKDQQLALERYAMANSDMLMNIHDMTCLYLATEPSQPDSPFSKPLVVEKSSHSQSPQPSRLQLIRSTSKTDLTKHTNDDFSQDQQNKGHARDLRLRQERIDELEAYVRTLEMSNESKRKAHQLVKEKEAELAQLQHVLQEMKQVRDEAMEDREKSRTAAQQAEQHLDAAQRDLDRMKNQMHLHNEKLKKSEDSNDQYRAALEKLRHEHDAITMKTTLVNSPATISLIAKYKMDAEDEIFLLSLDEQIQDAVKKMQVLHEMETLVSSQWWKQLYLIFKGYPETRFQVWTLVLLMSVAVFFFLPMPFYRQFNDAFDPYGRYHTCPVTPFQRMVRWLADTLLFDSNVPLIYPS</sequence>
<feature type="region of interest" description="Disordered" evidence="2">
    <location>
        <begin position="104"/>
        <end position="160"/>
    </location>
</feature>
<keyword evidence="3" id="KW-1133">Transmembrane helix</keyword>